<feature type="compositionally biased region" description="Low complexity" evidence="3">
    <location>
        <begin position="34"/>
        <end position="59"/>
    </location>
</feature>
<feature type="domain" description="Fork-head" evidence="4">
    <location>
        <begin position="430"/>
        <end position="530"/>
    </location>
</feature>
<feature type="compositionally biased region" description="Polar residues" evidence="3">
    <location>
        <begin position="355"/>
        <end position="365"/>
    </location>
</feature>
<feature type="region of interest" description="Disordered" evidence="3">
    <location>
        <begin position="201"/>
        <end position="269"/>
    </location>
</feature>
<evidence type="ECO:0000256" key="1">
    <source>
        <dbReference type="ARBA" id="ARBA00023125"/>
    </source>
</evidence>
<feature type="region of interest" description="Disordered" evidence="3">
    <location>
        <begin position="650"/>
        <end position="718"/>
    </location>
</feature>
<keyword evidence="1 2" id="KW-0238">DNA-binding</keyword>
<feature type="region of interest" description="Disordered" evidence="3">
    <location>
        <begin position="289"/>
        <end position="319"/>
    </location>
</feature>
<feature type="compositionally biased region" description="Basic and acidic residues" evidence="3">
    <location>
        <begin position="693"/>
        <end position="715"/>
    </location>
</feature>
<protein>
    <recommendedName>
        <fullName evidence="4">Fork-head domain-containing protein</fullName>
    </recommendedName>
</protein>
<evidence type="ECO:0000313" key="6">
    <source>
        <dbReference type="Proteomes" id="UP000275078"/>
    </source>
</evidence>
<dbReference type="GO" id="GO:0003700">
    <property type="term" value="F:DNA-binding transcription factor activity"/>
    <property type="evidence" value="ECO:0007669"/>
    <property type="project" value="InterPro"/>
</dbReference>
<feature type="compositionally biased region" description="Basic residues" evidence="3">
    <location>
        <begin position="527"/>
        <end position="540"/>
    </location>
</feature>
<organism evidence="5 6">
    <name type="scientific">Ascobolus immersus RN42</name>
    <dbReference type="NCBI Taxonomy" id="1160509"/>
    <lineage>
        <taxon>Eukaryota</taxon>
        <taxon>Fungi</taxon>
        <taxon>Dikarya</taxon>
        <taxon>Ascomycota</taxon>
        <taxon>Pezizomycotina</taxon>
        <taxon>Pezizomycetes</taxon>
        <taxon>Pezizales</taxon>
        <taxon>Ascobolaceae</taxon>
        <taxon>Ascobolus</taxon>
    </lineage>
</organism>
<feature type="compositionally biased region" description="Polar residues" evidence="3">
    <location>
        <begin position="250"/>
        <end position="264"/>
    </location>
</feature>
<dbReference type="PROSITE" id="PS50039">
    <property type="entry name" value="FORK_HEAD_3"/>
    <property type="match status" value="1"/>
</dbReference>
<reference evidence="5 6" key="1">
    <citation type="journal article" date="2018" name="Nat. Ecol. Evol.">
        <title>Pezizomycetes genomes reveal the molecular basis of ectomycorrhizal truffle lifestyle.</title>
        <authorList>
            <person name="Murat C."/>
            <person name="Payen T."/>
            <person name="Noel B."/>
            <person name="Kuo A."/>
            <person name="Morin E."/>
            <person name="Chen J."/>
            <person name="Kohler A."/>
            <person name="Krizsan K."/>
            <person name="Balestrini R."/>
            <person name="Da Silva C."/>
            <person name="Montanini B."/>
            <person name="Hainaut M."/>
            <person name="Levati E."/>
            <person name="Barry K.W."/>
            <person name="Belfiori B."/>
            <person name="Cichocki N."/>
            <person name="Clum A."/>
            <person name="Dockter R.B."/>
            <person name="Fauchery L."/>
            <person name="Guy J."/>
            <person name="Iotti M."/>
            <person name="Le Tacon F."/>
            <person name="Lindquist E.A."/>
            <person name="Lipzen A."/>
            <person name="Malagnac F."/>
            <person name="Mello A."/>
            <person name="Molinier V."/>
            <person name="Miyauchi S."/>
            <person name="Poulain J."/>
            <person name="Riccioni C."/>
            <person name="Rubini A."/>
            <person name="Sitrit Y."/>
            <person name="Splivallo R."/>
            <person name="Traeger S."/>
            <person name="Wang M."/>
            <person name="Zifcakova L."/>
            <person name="Wipf D."/>
            <person name="Zambonelli A."/>
            <person name="Paolocci F."/>
            <person name="Nowrousian M."/>
            <person name="Ottonello S."/>
            <person name="Baldrian P."/>
            <person name="Spatafora J.W."/>
            <person name="Henrissat B."/>
            <person name="Nagy L.G."/>
            <person name="Aury J.M."/>
            <person name="Wincker P."/>
            <person name="Grigoriev I.V."/>
            <person name="Bonfante P."/>
            <person name="Martin F.M."/>
        </authorList>
    </citation>
    <scope>NUCLEOTIDE SEQUENCE [LARGE SCALE GENOMIC DNA]</scope>
    <source>
        <strain evidence="5 6">RN42</strain>
    </source>
</reference>
<feature type="region of interest" description="Disordered" evidence="3">
    <location>
        <begin position="746"/>
        <end position="781"/>
    </location>
</feature>
<evidence type="ECO:0000256" key="2">
    <source>
        <dbReference type="PROSITE-ProRule" id="PRU00089"/>
    </source>
</evidence>
<proteinExistence type="predicted"/>
<feature type="region of interest" description="Disordered" evidence="3">
    <location>
        <begin position="1"/>
        <end position="72"/>
    </location>
</feature>
<dbReference type="AlphaFoldDB" id="A0A3N4I9I9"/>
<evidence type="ECO:0000313" key="5">
    <source>
        <dbReference type="EMBL" id="RPA80800.1"/>
    </source>
</evidence>
<comment type="subcellular location">
    <subcellularLocation>
        <location evidence="2">Nucleus</location>
    </subcellularLocation>
</comment>
<keyword evidence="2" id="KW-0539">Nucleus</keyword>
<dbReference type="EMBL" id="ML119684">
    <property type="protein sequence ID" value="RPA80800.1"/>
    <property type="molecule type" value="Genomic_DNA"/>
</dbReference>
<dbReference type="InterPro" id="IPR036388">
    <property type="entry name" value="WH-like_DNA-bd_sf"/>
</dbReference>
<name>A0A3N4I9I9_ASCIM</name>
<keyword evidence="6" id="KW-1185">Reference proteome</keyword>
<dbReference type="Pfam" id="PF00250">
    <property type="entry name" value="Forkhead"/>
    <property type="match status" value="1"/>
</dbReference>
<dbReference type="InterPro" id="IPR001766">
    <property type="entry name" value="Fork_head_dom"/>
</dbReference>
<dbReference type="GO" id="GO:0005634">
    <property type="term" value="C:nucleus"/>
    <property type="evidence" value="ECO:0007669"/>
    <property type="project" value="UniProtKB-SubCell"/>
</dbReference>
<evidence type="ECO:0000256" key="3">
    <source>
        <dbReference type="SAM" id="MobiDB-lite"/>
    </source>
</evidence>
<feature type="compositionally biased region" description="Low complexity" evidence="3">
    <location>
        <begin position="667"/>
        <end position="685"/>
    </location>
</feature>
<dbReference type="GO" id="GO:0043565">
    <property type="term" value="F:sequence-specific DNA binding"/>
    <property type="evidence" value="ECO:0007669"/>
    <property type="project" value="InterPro"/>
</dbReference>
<feature type="compositionally biased region" description="Basic and acidic residues" evidence="3">
    <location>
        <begin position="292"/>
        <end position="302"/>
    </location>
</feature>
<feature type="compositionally biased region" description="Basic and acidic residues" evidence="3">
    <location>
        <begin position="343"/>
        <end position="354"/>
    </location>
</feature>
<feature type="compositionally biased region" description="Basic and acidic residues" evidence="3">
    <location>
        <begin position="233"/>
        <end position="249"/>
    </location>
</feature>
<dbReference type="InterPro" id="IPR036390">
    <property type="entry name" value="WH_DNA-bd_sf"/>
</dbReference>
<dbReference type="SUPFAM" id="SSF46785">
    <property type="entry name" value="Winged helix' DNA-binding domain"/>
    <property type="match status" value="1"/>
</dbReference>
<feature type="DNA-binding region" description="Fork-head" evidence="2">
    <location>
        <begin position="430"/>
        <end position="530"/>
    </location>
</feature>
<dbReference type="Gene3D" id="1.10.10.10">
    <property type="entry name" value="Winged helix-like DNA-binding domain superfamily/Winged helix DNA-binding domain"/>
    <property type="match status" value="1"/>
</dbReference>
<dbReference type="Proteomes" id="UP000275078">
    <property type="component" value="Unassembled WGS sequence"/>
</dbReference>
<feature type="compositionally biased region" description="Low complexity" evidence="3">
    <location>
        <begin position="758"/>
        <end position="770"/>
    </location>
</feature>
<feature type="region of interest" description="Disordered" evidence="3">
    <location>
        <begin position="516"/>
        <end position="624"/>
    </location>
</feature>
<sequence length="968" mass="109188">MSEFEFQKNSPEMGGSREASPSFYNHAGPPPLSALPSLSPSRRSPGGSFLFERGSASPGNGPPSPSHLEEKSLQSHLPLPRVDLLSDIKPKASNYPHHHQQEHLEEPILHHYPYNYDHRFTTILPTSTYPSLISSHDSTPVTNNYYGSLVQDVFHDRINDAYITSSSRSRVFQANSALNFTAFPTEEEPTLPIMSSMRRIIKKKQQRRPQKVDTSSPPLSDDGRSNARRHSTRHSDREAERIRKIEEWQQRNSETGIDTPSASDSEQDDEATLINGADAIKDSEALITQSAAKKEPQEKTTSESHSVSSPPPEAPQHGNVGFLCAENLASALNNVEDSDGEGDDKLKRTRRETSELTNLPNNFNDNDIHEHDQTDAQSPTNTDNNDEEEDEFEGLTYAERWEGHDKWADVGDGNADDDHTWATEKGRTVKKQKAYSQLLWICLKSVGRRGFIVSDIYKWFEKRWAYYRNNGKPTAWQTSIRHNLSQNRSTFESTEDLSCDGHKKIGNIYRISREALARGEPVATSRNRPKGLKKKPKSTRASRGLTREDSVGPDMPITRSGSAYNLATRTRRSTTKRAREPSFASSDDEATSFNGSSSEMGTPAPKRKRVRHNSSESEEYVPISSRSNAYLESIPESSVAAAPIRPGSKSFVAGKTPQLPPRKLPASSRTSSSLSLKRTLSESTTFSNRKRQRTSDSHVHFEEANSSDDDLHGTNDNDEAVLKPGHSWQTIQVDGLPDVVLQVRDEEEVEEEDYEYPSRVSSRESSILSSIDDDQGRTTTPEPVQQYIEFPEATPSGIQDLTQDGQFYDIDLEEDMPFDFEQLEHYPQHVSDEELFYRIDEDWQRINQYDGGYIPTPAEAAARRRAEKRILNKYLADFDAQAQQQRRQYAAAQAQLHVFEPFQMVEPHFSDETLVGDETCYEGETFVEQDCANTGKQDLLDLDGSLEDLFDFMDYTQCANEEEQQVAL</sequence>
<dbReference type="OrthoDB" id="5954824at2759"/>
<accession>A0A3N4I9I9</accession>
<feature type="compositionally biased region" description="Polar residues" evidence="3">
    <location>
        <begin position="591"/>
        <end position="600"/>
    </location>
</feature>
<gene>
    <name evidence="5" type="ORF">BJ508DRAFT_326896</name>
</gene>
<feature type="region of interest" description="Disordered" evidence="3">
    <location>
        <begin position="334"/>
        <end position="391"/>
    </location>
</feature>
<dbReference type="SMART" id="SM00339">
    <property type="entry name" value="FH"/>
    <property type="match status" value="1"/>
</dbReference>
<evidence type="ECO:0000259" key="4">
    <source>
        <dbReference type="PROSITE" id="PS50039"/>
    </source>
</evidence>
<dbReference type="STRING" id="1160509.A0A3N4I9I9"/>
<feature type="compositionally biased region" description="Acidic residues" evidence="3">
    <location>
        <begin position="746"/>
        <end position="755"/>
    </location>
</feature>